<accession>A0A9P9DKT4</accession>
<feature type="domain" description="Apple" evidence="1">
    <location>
        <begin position="29"/>
        <end position="60"/>
    </location>
</feature>
<reference evidence="2" key="1">
    <citation type="journal article" date="2021" name="Nat. Commun.">
        <title>Genetic determinants of endophytism in the Arabidopsis root mycobiome.</title>
        <authorList>
            <person name="Mesny F."/>
            <person name="Miyauchi S."/>
            <person name="Thiergart T."/>
            <person name="Pickel B."/>
            <person name="Atanasova L."/>
            <person name="Karlsson M."/>
            <person name="Huettel B."/>
            <person name="Barry K.W."/>
            <person name="Haridas S."/>
            <person name="Chen C."/>
            <person name="Bauer D."/>
            <person name="Andreopoulos W."/>
            <person name="Pangilinan J."/>
            <person name="LaButti K."/>
            <person name="Riley R."/>
            <person name="Lipzen A."/>
            <person name="Clum A."/>
            <person name="Drula E."/>
            <person name="Henrissat B."/>
            <person name="Kohler A."/>
            <person name="Grigoriev I.V."/>
            <person name="Martin F.M."/>
            <person name="Hacquard S."/>
        </authorList>
    </citation>
    <scope>NUCLEOTIDE SEQUENCE</scope>
    <source>
        <strain evidence="2">MPI-CAGE-CH-0243</strain>
    </source>
</reference>
<dbReference type="Proteomes" id="UP000700596">
    <property type="component" value="Unassembled WGS sequence"/>
</dbReference>
<keyword evidence="3" id="KW-1185">Reference proteome</keyword>
<evidence type="ECO:0000313" key="3">
    <source>
        <dbReference type="Proteomes" id="UP000700596"/>
    </source>
</evidence>
<comment type="caution">
    <text evidence="2">The sequence shown here is derived from an EMBL/GenBank/DDBJ whole genome shotgun (WGS) entry which is preliminary data.</text>
</comment>
<protein>
    <recommendedName>
        <fullName evidence="1">Apple domain-containing protein</fullName>
    </recommendedName>
</protein>
<organism evidence="2 3">
    <name type="scientific">Dendryphion nanum</name>
    <dbReference type="NCBI Taxonomy" id="256645"/>
    <lineage>
        <taxon>Eukaryota</taxon>
        <taxon>Fungi</taxon>
        <taxon>Dikarya</taxon>
        <taxon>Ascomycota</taxon>
        <taxon>Pezizomycotina</taxon>
        <taxon>Dothideomycetes</taxon>
        <taxon>Pleosporomycetidae</taxon>
        <taxon>Pleosporales</taxon>
        <taxon>Torulaceae</taxon>
        <taxon>Dendryphion</taxon>
    </lineage>
</organism>
<dbReference type="AlphaFoldDB" id="A0A9P9DKT4"/>
<dbReference type="Gene3D" id="3.50.4.10">
    <property type="entry name" value="Hepatocyte Growth Factor"/>
    <property type="match status" value="1"/>
</dbReference>
<dbReference type="Pfam" id="PF14295">
    <property type="entry name" value="PAN_4"/>
    <property type="match status" value="2"/>
</dbReference>
<feature type="non-terminal residue" evidence="2">
    <location>
        <position position="1"/>
    </location>
</feature>
<dbReference type="EMBL" id="JAGMWT010000010">
    <property type="protein sequence ID" value="KAH7121044.1"/>
    <property type="molecule type" value="Genomic_DNA"/>
</dbReference>
<dbReference type="OrthoDB" id="160645at2759"/>
<name>A0A9P9DKT4_9PLEO</name>
<evidence type="ECO:0000313" key="2">
    <source>
        <dbReference type="EMBL" id="KAH7121044.1"/>
    </source>
</evidence>
<feature type="non-terminal residue" evidence="2">
    <location>
        <position position="211"/>
    </location>
</feature>
<gene>
    <name evidence="2" type="ORF">B0J11DRAFT_404557</name>
</gene>
<evidence type="ECO:0000259" key="1">
    <source>
        <dbReference type="Pfam" id="PF14295"/>
    </source>
</evidence>
<sequence>PTATGPTCPGWDGKNYYTNGKVFYIQCGVDHSGGDLSPGSPVYGVDFPGCMDACARNKDCIDVSSSGSACYLKSSLTPVEYNDQVLGAVLVGTYDATTTKTTGLPSGASATKGAAPTSSGMQCPAANGTTFTGLCGSQYTIECGFDRGGGDSRFHTKDAYTLEDCINICDQTAGCVDVSWARGSPGACYLKNAQNSPSYNNIWGARQTRAC</sequence>
<dbReference type="InterPro" id="IPR003609">
    <property type="entry name" value="Pan_app"/>
</dbReference>
<feature type="domain" description="Apple" evidence="1">
    <location>
        <begin position="146"/>
        <end position="191"/>
    </location>
</feature>
<proteinExistence type="predicted"/>